<dbReference type="InterPro" id="IPR036910">
    <property type="entry name" value="HMG_box_dom_sf"/>
</dbReference>
<reference evidence="9 10" key="1">
    <citation type="journal article" date="2016" name="Genome Biol. Evol.">
        <title>Draft genome sequence of an aflatoxigenic Aspergillus species, A. bombycis.</title>
        <authorList>
            <person name="Moore G.G."/>
            <person name="Mack B.M."/>
            <person name="Beltz S.B."/>
            <person name="Gilbert M.K."/>
        </authorList>
    </citation>
    <scope>NUCLEOTIDE SEQUENCE [LARGE SCALE GENOMIC DNA]</scope>
    <source>
        <strain evidence="10">NRRL 26010</strain>
    </source>
</reference>
<organism evidence="9 10">
    <name type="scientific">Aspergillus bombycis</name>
    <dbReference type="NCBI Taxonomy" id="109264"/>
    <lineage>
        <taxon>Eukaryota</taxon>
        <taxon>Fungi</taxon>
        <taxon>Dikarya</taxon>
        <taxon>Ascomycota</taxon>
        <taxon>Pezizomycotina</taxon>
        <taxon>Eurotiomycetes</taxon>
        <taxon>Eurotiomycetidae</taxon>
        <taxon>Eurotiales</taxon>
        <taxon>Aspergillaceae</taxon>
        <taxon>Aspergillus</taxon>
    </lineage>
</organism>
<feature type="region of interest" description="Disordered" evidence="7">
    <location>
        <begin position="118"/>
        <end position="149"/>
    </location>
</feature>
<accession>A0A1F7ZK38</accession>
<dbReference type="Gene3D" id="1.10.30.10">
    <property type="entry name" value="High mobility group box domain"/>
    <property type="match status" value="1"/>
</dbReference>
<evidence type="ECO:0000259" key="8">
    <source>
        <dbReference type="PROSITE" id="PS50118"/>
    </source>
</evidence>
<feature type="compositionally biased region" description="Polar residues" evidence="7">
    <location>
        <begin position="131"/>
        <end position="145"/>
    </location>
</feature>
<dbReference type="GO" id="GO:0000981">
    <property type="term" value="F:DNA-binding transcription factor activity, RNA polymerase II-specific"/>
    <property type="evidence" value="ECO:0007669"/>
    <property type="project" value="TreeGrafter"/>
</dbReference>
<feature type="domain" description="HMG box" evidence="8">
    <location>
        <begin position="55"/>
        <end position="123"/>
    </location>
</feature>
<evidence type="ECO:0000256" key="2">
    <source>
        <dbReference type="ARBA" id="ARBA00023015"/>
    </source>
</evidence>
<evidence type="ECO:0000256" key="6">
    <source>
        <dbReference type="PROSITE-ProRule" id="PRU00267"/>
    </source>
</evidence>
<dbReference type="GeneID" id="34455528"/>
<evidence type="ECO:0000256" key="1">
    <source>
        <dbReference type="ARBA" id="ARBA00004123"/>
    </source>
</evidence>
<dbReference type="GO" id="GO:0000978">
    <property type="term" value="F:RNA polymerase II cis-regulatory region sequence-specific DNA binding"/>
    <property type="evidence" value="ECO:0007669"/>
    <property type="project" value="TreeGrafter"/>
</dbReference>
<dbReference type="STRING" id="109264.A0A1F7ZK38"/>
<gene>
    <name evidence="9" type="ORF">ABOM_012138</name>
</gene>
<dbReference type="InterPro" id="IPR050917">
    <property type="entry name" value="SOX_TF"/>
</dbReference>
<dbReference type="OrthoDB" id="4471361at2759"/>
<evidence type="ECO:0000256" key="3">
    <source>
        <dbReference type="ARBA" id="ARBA00023125"/>
    </source>
</evidence>
<evidence type="ECO:0000256" key="7">
    <source>
        <dbReference type="SAM" id="MobiDB-lite"/>
    </source>
</evidence>
<dbReference type="AlphaFoldDB" id="A0A1F7ZK38"/>
<protein>
    <recommendedName>
        <fullName evidence="8">HMG box domain-containing protein</fullName>
    </recommendedName>
</protein>
<comment type="subcellular location">
    <subcellularLocation>
        <location evidence="1">Nucleus</location>
    </subcellularLocation>
</comment>
<proteinExistence type="predicted"/>
<dbReference type="PANTHER" id="PTHR45803">
    <property type="entry name" value="SOX100B"/>
    <property type="match status" value="1"/>
</dbReference>
<dbReference type="SMART" id="SM00398">
    <property type="entry name" value="HMG"/>
    <property type="match status" value="1"/>
</dbReference>
<evidence type="ECO:0000313" key="9">
    <source>
        <dbReference type="EMBL" id="OGM39395.1"/>
    </source>
</evidence>
<dbReference type="Pfam" id="PF00505">
    <property type="entry name" value="HMG_box"/>
    <property type="match status" value="1"/>
</dbReference>
<dbReference type="InterPro" id="IPR009071">
    <property type="entry name" value="HMG_box_dom"/>
</dbReference>
<feature type="DNA-binding region" description="HMG box" evidence="6">
    <location>
        <begin position="55"/>
        <end position="123"/>
    </location>
</feature>
<dbReference type="EMBL" id="LYCR01000211">
    <property type="protein sequence ID" value="OGM39395.1"/>
    <property type="molecule type" value="Genomic_DNA"/>
</dbReference>
<evidence type="ECO:0000256" key="4">
    <source>
        <dbReference type="ARBA" id="ARBA00023163"/>
    </source>
</evidence>
<dbReference type="Proteomes" id="UP000179179">
    <property type="component" value="Unassembled WGS sequence"/>
</dbReference>
<keyword evidence="4" id="KW-0804">Transcription</keyword>
<sequence>MRGSKDKRNSHMTLPCPLSELALDLPWIEVKDMEKWVRRPIPVRHKEAKNKHGRVKRPMNAFLLYRATYTELALWWLEQNSYELVSMVVGQSWNMEAENVKDKYRALASLEKQNHIKAHPQYRFRPRTGHRSSASSNRPNNTTGPQEADCVWTGETQSSDLNTAIPEIKRNPRELPHSLEQALPSDLVNTGMNFDQAEEQLARSEIPIPFFESVGCVCTRSSVPTMPSLPGCAAEPWPQSDTTELSSLSPIAALHQHTIVMPEIMYHPDEPSLFSSPANSGCDRLSRGDTPWTYEYLGYPQSPCSLLDQTDSQ</sequence>
<dbReference type="RefSeq" id="XP_022383112.1">
    <property type="nucleotide sequence ID" value="XM_022539266.1"/>
</dbReference>
<dbReference type="PANTHER" id="PTHR45803:SF5">
    <property type="entry name" value="SOX100B"/>
    <property type="match status" value="1"/>
</dbReference>
<keyword evidence="5 6" id="KW-0539">Nucleus</keyword>
<dbReference type="SUPFAM" id="SSF47095">
    <property type="entry name" value="HMG-box"/>
    <property type="match status" value="1"/>
</dbReference>
<evidence type="ECO:0000256" key="5">
    <source>
        <dbReference type="ARBA" id="ARBA00023242"/>
    </source>
</evidence>
<feature type="compositionally biased region" description="Basic residues" evidence="7">
    <location>
        <begin position="118"/>
        <end position="130"/>
    </location>
</feature>
<name>A0A1F7ZK38_9EURO</name>
<keyword evidence="10" id="KW-1185">Reference proteome</keyword>
<evidence type="ECO:0000313" key="10">
    <source>
        <dbReference type="Proteomes" id="UP000179179"/>
    </source>
</evidence>
<comment type="caution">
    <text evidence="9">The sequence shown here is derived from an EMBL/GenBank/DDBJ whole genome shotgun (WGS) entry which is preliminary data.</text>
</comment>
<dbReference type="PROSITE" id="PS50118">
    <property type="entry name" value="HMG_BOX_2"/>
    <property type="match status" value="1"/>
</dbReference>
<keyword evidence="3 6" id="KW-0238">DNA-binding</keyword>
<dbReference type="GO" id="GO:0005634">
    <property type="term" value="C:nucleus"/>
    <property type="evidence" value="ECO:0007669"/>
    <property type="project" value="UniProtKB-SubCell"/>
</dbReference>
<keyword evidence="2" id="KW-0805">Transcription regulation</keyword>